<sequence>MHLAAPPSSLFDFTETSVRLPRNPHIELMGGITRGVVFYRWSLLEQWLLLVANPKGIAFCDLDVPSALLAFVRVVVRASSQQPLGFREVASGINVWRHDERRVGLSIVALDFDRGMGIRCAVSPKRMLV</sequence>
<keyword evidence="2" id="KW-1185">Reference proteome</keyword>
<dbReference type="AlphaFoldDB" id="A0A6J5CQ48"/>
<accession>A0A6J5CQ48</accession>
<evidence type="ECO:0000313" key="2">
    <source>
        <dbReference type="Proteomes" id="UP000494255"/>
    </source>
</evidence>
<gene>
    <name evidence="1" type="ORF">LMG24238_06698</name>
</gene>
<proteinExistence type="predicted"/>
<dbReference type="GeneID" id="97045272"/>
<evidence type="ECO:0000313" key="1">
    <source>
        <dbReference type="EMBL" id="CAB3740961.1"/>
    </source>
</evidence>
<organism evidence="1 2">
    <name type="scientific">Paraburkholderia sediminicola</name>
    <dbReference type="NCBI Taxonomy" id="458836"/>
    <lineage>
        <taxon>Bacteria</taxon>
        <taxon>Pseudomonadati</taxon>
        <taxon>Pseudomonadota</taxon>
        <taxon>Betaproteobacteria</taxon>
        <taxon>Burkholderiales</taxon>
        <taxon>Burkholderiaceae</taxon>
        <taxon>Paraburkholderia</taxon>
    </lineage>
</organism>
<dbReference type="Proteomes" id="UP000494255">
    <property type="component" value="Unassembled WGS sequence"/>
</dbReference>
<dbReference type="RefSeq" id="WP_175054177.1">
    <property type="nucleotide sequence ID" value="NZ_CADIKC010000014.1"/>
</dbReference>
<name>A0A6J5CQ48_9BURK</name>
<protein>
    <submittedName>
        <fullName evidence="1">Uncharacterized protein</fullName>
    </submittedName>
</protein>
<reference evidence="1 2" key="1">
    <citation type="submission" date="2020-04" db="EMBL/GenBank/DDBJ databases">
        <authorList>
            <person name="De Canck E."/>
        </authorList>
    </citation>
    <scope>NUCLEOTIDE SEQUENCE [LARGE SCALE GENOMIC DNA]</scope>
    <source>
        <strain evidence="1 2">LMG 24238</strain>
    </source>
</reference>
<dbReference type="EMBL" id="CADIKC010000014">
    <property type="protein sequence ID" value="CAB3740961.1"/>
    <property type="molecule type" value="Genomic_DNA"/>
</dbReference>